<comment type="caution">
    <text evidence="2">The sequence shown here is derived from an EMBL/GenBank/DDBJ whole genome shotgun (WGS) entry which is preliminary data.</text>
</comment>
<proteinExistence type="predicted"/>
<evidence type="ECO:0000313" key="2">
    <source>
        <dbReference type="EMBL" id="MPN27944.1"/>
    </source>
</evidence>
<feature type="region of interest" description="Disordered" evidence="1">
    <location>
        <begin position="106"/>
        <end position="143"/>
    </location>
</feature>
<protein>
    <submittedName>
        <fullName evidence="2">Uncharacterized protein</fullName>
    </submittedName>
</protein>
<sequence>MIPHRQPPLRQFVAGTVFPAGFHPGVFDHLARFAGKPVTRAADFERGGVGENVSGGPEGVHVQFSRRRHRRVGVAGGEQQPVERPRQFAEQRIRAVFRVDVMDSEQRRLHAARRNPERLEEQRPDPERHRTHHQQQVKPPPDGLVTVRRHRLAEPRFELSVTPVRVGGWNRFHFGQQRVELRLRVAAQEIVVVAAAEPDFAPQFGQFLLRPVFLPERHDLESFSCR</sequence>
<dbReference type="EMBL" id="VSSQ01078008">
    <property type="protein sequence ID" value="MPN27944.1"/>
    <property type="molecule type" value="Genomic_DNA"/>
</dbReference>
<accession>A0A645GV86</accession>
<gene>
    <name evidence="2" type="ORF">SDC9_175378</name>
</gene>
<dbReference type="AlphaFoldDB" id="A0A645GV86"/>
<name>A0A645GV86_9ZZZZ</name>
<evidence type="ECO:0000256" key="1">
    <source>
        <dbReference type="SAM" id="MobiDB-lite"/>
    </source>
</evidence>
<reference evidence="2" key="1">
    <citation type="submission" date="2019-08" db="EMBL/GenBank/DDBJ databases">
        <authorList>
            <person name="Kucharzyk K."/>
            <person name="Murdoch R.W."/>
            <person name="Higgins S."/>
            <person name="Loffler F."/>
        </authorList>
    </citation>
    <scope>NUCLEOTIDE SEQUENCE</scope>
</reference>
<organism evidence="2">
    <name type="scientific">bioreactor metagenome</name>
    <dbReference type="NCBI Taxonomy" id="1076179"/>
    <lineage>
        <taxon>unclassified sequences</taxon>
        <taxon>metagenomes</taxon>
        <taxon>ecological metagenomes</taxon>
    </lineage>
</organism>
<feature type="compositionally biased region" description="Basic and acidic residues" evidence="1">
    <location>
        <begin position="106"/>
        <end position="128"/>
    </location>
</feature>